<sequence>MANQHTDNPAPSWWTAPGETDTFSYISLVVILLLVLLVIHLYARFDRFAEHHSADTPLRTTVPTMLMIALAFEVFPPLSHFSILLPLALIAAALGRDYMLWSHGSGALTQNQAPPAASVEDPGAEAPPDAGGRQRAVFPTDPGVAPRPDRPIGGKDDNA</sequence>
<dbReference type="OrthoDB" id="7876162at2"/>
<keyword evidence="2" id="KW-0812">Transmembrane</keyword>
<evidence type="ECO:0000313" key="4">
    <source>
        <dbReference type="Proteomes" id="UP000182466"/>
    </source>
</evidence>
<protein>
    <submittedName>
        <fullName evidence="3">Uncharacterized protein</fullName>
    </submittedName>
</protein>
<reference evidence="3 4" key="1">
    <citation type="submission" date="2016-10" db="EMBL/GenBank/DDBJ databases">
        <authorList>
            <person name="de Groot N.N."/>
        </authorList>
    </citation>
    <scope>NUCLEOTIDE SEQUENCE [LARGE SCALE GENOMIC DNA]</scope>
    <source>
        <strain evidence="3 4">CGMCC 1.10959</strain>
    </source>
</reference>
<evidence type="ECO:0000313" key="3">
    <source>
        <dbReference type="EMBL" id="SFU20415.1"/>
    </source>
</evidence>
<name>A0A1I7E951_9RHOB</name>
<evidence type="ECO:0000256" key="2">
    <source>
        <dbReference type="SAM" id="Phobius"/>
    </source>
</evidence>
<dbReference type="Proteomes" id="UP000182466">
    <property type="component" value="Unassembled WGS sequence"/>
</dbReference>
<keyword evidence="4" id="KW-1185">Reference proteome</keyword>
<evidence type="ECO:0000256" key="1">
    <source>
        <dbReference type="SAM" id="MobiDB-lite"/>
    </source>
</evidence>
<feature type="transmembrane region" description="Helical" evidence="2">
    <location>
        <begin position="64"/>
        <end position="94"/>
    </location>
</feature>
<dbReference type="AlphaFoldDB" id="A0A1I7E951"/>
<keyword evidence="2" id="KW-0472">Membrane</keyword>
<accession>A0A1I7E951</accession>
<feature type="compositionally biased region" description="Basic and acidic residues" evidence="1">
    <location>
        <begin position="147"/>
        <end position="159"/>
    </location>
</feature>
<keyword evidence="2" id="KW-1133">Transmembrane helix</keyword>
<organism evidence="3 4">
    <name type="scientific">Sedimentitalea nanhaiensis</name>
    <dbReference type="NCBI Taxonomy" id="999627"/>
    <lineage>
        <taxon>Bacteria</taxon>
        <taxon>Pseudomonadati</taxon>
        <taxon>Pseudomonadota</taxon>
        <taxon>Alphaproteobacteria</taxon>
        <taxon>Rhodobacterales</taxon>
        <taxon>Paracoccaceae</taxon>
        <taxon>Sedimentitalea</taxon>
    </lineage>
</organism>
<gene>
    <name evidence="3" type="ORF">SAMN05216236_15121</name>
</gene>
<feature type="transmembrane region" description="Helical" evidence="2">
    <location>
        <begin position="23"/>
        <end position="43"/>
    </location>
</feature>
<dbReference type="RefSeq" id="WP_051372190.1">
    <property type="nucleotide sequence ID" value="NZ_FPAW01000051.1"/>
</dbReference>
<proteinExistence type="predicted"/>
<dbReference type="eggNOG" id="ENOG5033611">
    <property type="taxonomic scope" value="Bacteria"/>
</dbReference>
<dbReference type="EMBL" id="FPAW01000051">
    <property type="protein sequence ID" value="SFU20415.1"/>
    <property type="molecule type" value="Genomic_DNA"/>
</dbReference>
<feature type="region of interest" description="Disordered" evidence="1">
    <location>
        <begin position="109"/>
        <end position="159"/>
    </location>
</feature>